<name>A0A0R0KB18_SOYBN</name>
<evidence type="ECO:0000313" key="3">
    <source>
        <dbReference type="EnsemblPlants" id="KRH64106"/>
    </source>
</evidence>
<feature type="compositionally biased region" description="Low complexity" evidence="1">
    <location>
        <begin position="68"/>
        <end position="80"/>
    </location>
</feature>
<evidence type="ECO:0000256" key="1">
    <source>
        <dbReference type="SAM" id="MobiDB-lite"/>
    </source>
</evidence>
<reference evidence="2 3" key="1">
    <citation type="journal article" date="2010" name="Nature">
        <title>Genome sequence of the palaeopolyploid soybean.</title>
        <authorList>
            <person name="Schmutz J."/>
            <person name="Cannon S.B."/>
            <person name="Schlueter J."/>
            <person name="Ma J."/>
            <person name="Mitros T."/>
            <person name="Nelson W."/>
            <person name="Hyten D.L."/>
            <person name="Song Q."/>
            <person name="Thelen J.J."/>
            <person name="Cheng J."/>
            <person name="Xu D."/>
            <person name="Hellsten U."/>
            <person name="May G.D."/>
            <person name="Yu Y."/>
            <person name="Sakurai T."/>
            <person name="Umezawa T."/>
            <person name="Bhattacharyya M.K."/>
            <person name="Sandhu D."/>
            <person name="Valliyodan B."/>
            <person name="Lindquist E."/>
            <person name="Peto M."/>
            <person name="Grant D."/>
            <person name="Shu S."/>
            <person name="Goodstein D."/>
            <person name="Barry K."/>
            <person name="Futrell-Griggs M."/>
            <person name="Abernathy B."/>
            <person name="Du J."/>
            <person name="Tian Z."/>
            <person name="Zhu L."/>
            <person name="Gill N."/>
            <person name="Joshi T."/>
            <person name="Libault M."/>
            <person name="Sethuraman A."/>
            <person name="Zhang X.-C."/>
            <person name="Shinozaki K."/>
            <person name="Nguyen H.T."/>
            <person name="Wing R.A."/>
            <person name="Cregan P."/>
            <person name="Specht J."/>
            <person name="Grimwood J."/>
            <person name="Rokhsar D."/>
            <person name="Stacey G."/>
            <person name="Shoemaker R.C."/>
            <person name="Jackson S.A."/>
        </authorList>
    </citation>
    <scope>NUCLEOTIDE SEQUENCE [LARGE SCALE GENOMIC DNA]</scope>
    <source>
        <strain evidence="3">cv. Williams 82</strain>
        <tissue evidence="2">Callus</tissue>
    </source>
</reference>
<sequence>MPEVKVESNYIYTSVPDVSASEGETFNLETQVPNACHAHATSYSDSELSDSSAKDGNTESPWEEFSPVSVNNSNQSNLESELSQKAMELLASKCPDYEPIVSDYDSSESEGDSFCLNQPKEQEKPKCNEQDSYFWQAQELLHSSKERENSVKKSDNIDISDNSLVDIFNSSTESTRVTLSKEKPGFQKNYSFVAEPVLTSKDKLVDVIVDSFKKADESKTEH</sequence>
<dbReference type="OrthoDB" id="549353at2759"/>
<dbReference type="EnsemblPlants" id="KRH64106">
    <property type="protein sequence ID" value="KRH64106"/>
    <property type="gene ID" value="GLYMA_04G216600"/>
</dbReference>
<dbReference type="STRING" id="3847.A0A0R0KB18"/>
<feature type="region of interest" description="Disordered" evidence="1">
    <location>
        <begin position="38"/>
        <end position="80"/>
    </location>
</feature>
<organism evidence="2">
    <name type="scientific">Glycine max</name>
    <name type="common">Soybean</name>
    <name type="synonym">Glycine hispida</name>
    <dbReference type="NCBI Taxonomy" id="3847"/>
    <lineage>
        <taxon>Eukaryota</taxon>
        <taxon>Viridiplantae</taxon>
        <taxon>Streptophyta</taxon>
        <taxon>Embryophyta</taxon>
        <taxon>Tracheophyta</taxon>
        <taxon>Spermatophyta</taxon>
        <taxon>Magnoliopsida</taxon>
        <taxon>eudicotyledons</taxon>
        <taxon>Gunneridae</taxon>
        <taxon>Pentapetalae</taxon>
        <taxon>rosids</taxon>
        <taxon>fabids</taxon>
        <taxon>Fabales</taxon>
        <taxon>Fabaceae</taxon>
        <taxon>Papilionoideae</taxon>
        <taxon>50 kb inversion clade</taxon>
        <taxon>NPAAA clade</taxon>
        <taxon>indigoferoid/millettioid clade</taxon>
        <taxon>Phaseoleae</taxon>
        <taxon>Glycine</taxon>
        <taxon>Glycine subgen. Soja</taxon>
    </lineage>
</organism>
<reference evidence="2" key="3">
    <citation type="submission" date="2018-07" db="EMBL/GenBank/DDBJ databases">
        <title>WGS assembly of Glycine max.</title>
        <authorList>
            <person name="Schmutz J."/>
            <person name="Cannon S."/>
            <person name="Schlueter J."/>
            <person name="Ma J."/>
            <person name="Mitros T."/>
            <person name="Nelson W."/>
            <person name="Hyten D."/>
            <person name="Song Q."/>
            <person name="Thelen J."/>
            <person name="Cheng J."/>
            <person name="Xu D."/>
            <person name="Hellsten U."/>
            <person name="May G."/>
            <person name="Yu Y."/>
            <person name="Sakurai T."/>
            <person name="Umezawa T."/>
            <person name="Bhattacharyya M."/>
            <person name="Sandhu D."/>
            <person name="Valliyodan B."/>
            <person name="Lindquist E."/>
            <person name="Peto M."/>
            <person name="Grant D."/>
            <person name="Shu S."/>
            <person name="Goodstein D."/>
            <person name="Barry K."/>
            <person name="Futrell-Griggs M."/>
            <person name="Abernathy B."/>
            <person name="Du J."/>
            <person name="Tian Z."/>
            <person name="Zhu L."/>
            <person name="Gill N."/>
            <person name="Joshi T."/>
            <person name="Libault M."/>
            <person name="Sethuraman A."/>
            <person name="Zhang X."/>
            <person name="Shinozaki K."/>
            <person name="Nguyen H."/>
            <person name="Wing R."/>
            <person name="Cregan P."/>
            <person name="Specht J."/>
            <person name="Grimwood J."/>
            <person name="Rokhsar D."/>
            <person name="Stacey G."/>
            <person name="Shoemaker R."/>
            <person name="Jackson S."/>
        </authorList>
    </citation>
    <scope>NUCLEOTIDE SEQUENCE</scope>
    <source>
        <tissue evidence="2">Callus</tissue>
    </source>
</reference>
<proteinExistence type="predicted"/>
<dbReference type="InParanoid" id="A0A0R0KB18"/>
<feature type="compositionally biased region" description="Low complexity" evidence="1">
    <location>
        <begin position="42"/>
        <end position="51"/>
    </location>
</feature>
<evidence type="ECO:0000313" key="4">
    <source>
        <dbReference type="Proteomes" id="UP000008827"/>
    </source>
</evidence>
<gene>
    <name evidence="2" type="ORF">GLYMA_04G216600</name>
</gene>
<evidence type="ECO:0000313" key="2">
    <source>
        <dbReference type="EMBL" id="KRH64106.1"/>
    </source>
</evidence>
<dbReference type="Proteomes" id="UP000008827">
    <property type="component" value="Chromosome 4"/>
</dbReference>
<dbReference type="AlphaFoldDB" id="A0A0R0KB18"/>
<dbReference type="EMBL" id="CM000837">
    <property type="protein sequence ID" value="KRH64106.1"/>
    <property type="molecule type" value="Genomic_DNA"/>
</dbReference>
<reference evidence="3" key="2">
    <citation type="submission" date="2018-02" db="UniProtKB">
        <authorList>
            <consortium name="EnsemblPlants"/>
        </authorList>
    </citation>
    <scope>IDENTIFICATION</scope>
    <source>
        <strain evidence="3">Williams 82</strain>
    </source>
</reference>
<accession>A0A0R0KB18</accession>
<protein>
    <submittedName>
        <fullName evidence="2 3">Uncharacterized protein</fullName>
    </submittedName>
</protein>
<feature type="region of interest" description="Disordered" evidence="1">
    <location>
        <begin position="101"/>
        <end position="123"/>
    </location>
</feature>
<dbReference type="Gramene" id="KRH64106">
    <property type="protein sequence ID" value="KRH64106"/>
    <property type="gene ID" value="GLYMA_04G216600"/>
</dbReference>
<keyword evidence="4" id="KW-1185">Reference proteome</keyword>